<keyword evidence="4" id="KW-1185">Reference proteome</keyword>
<dbReference type="AlphaFoldDB" id="A0A501W6P7"/>
<evidence type="ECO:0000313" key="4">
    <source>
        <dbReference type="Proteomes" id="UP000316727"/>
    </source>
</evidence>
<name>A0A501W6P7_9BACT</name>
<evidence type="ECO:0000256" key="2">
    <source>
        <dbReference type="SAM" id="MobiDB-lite"/>
    </source>
</evidence>
<accession>A0A501W6P7</accession>
<comment type="caution">
    <text evidence="3">The sequence shown here is derived from an EMBL/GenBank/DDBJ whole genome shotgun (WGS) entry which is preliminary data.</text>
</comment>
<evidence type="ECO:0000313" key="3">
    <source>
        <dbReference type="EMBL" id="TPE43970.1"/>
    </source>
</evidence>
<dbReference type="OrthoDB" id="9850972at2"/>
<gene>
    <name evidence="3" type="ORF">FJM65_11130</name>
</gene>
<proteinExistence type="predicted"/>
<dbReference type="EMBL" id="VFRQ01000005">
    <property type="protein sequence ID" value="TPE43970.1"/>
    <property type="molecule type" value="Genomic_DNA"/>
</dbReference>
<dbReference type="Proteomes" id="UP000316727">
    <property type="component" value="Unassembled WGS sequence"/>
</dbReference>
<protein>
    <submittedName>
        <fullName evidence="3">Uncharacterized protein</fullName>
    </submittedName>
</protein>
<feature type="compositionally biased region" description="Basic and acidic residues" evidence="2">
    <location>
        <begin position="71"/>
        <end position="81"/>
    </location>
</feature>
<organism evidence="3 4">
    <name type="scientific">Pontibacter mangrovi</name>
    <dbReference type="NCBI Taxonomy" id="2589816"/>
    <lineage>
        <taxon>Bacteria</taxon>
        <taxon>Pseudomonadati</taxon>
        <taxon>Bacteroidota</taxon>
        <taxon>Cytophagia</taxon>
        <taxon>Cytophagales</taxon>
        <taxon>Hymenobacteraceae</taxon>
        <taxon>Pontibacter</taxon>
    </lineage>
</organism>
<reference evidence="3 4" key="1">
    <citation type="submission" date="2019-06" db="EMBL/GenBank/DDBJ databases">
        <title>A novel bacterium of genus Pontibacter, isolated from marine sediment.</title>
        <authorList>
            <person name="Huang H."/>
            <person name="Mo K."/>
            <person name="Hu Y."/>
        </authorList>
    </citation>
    <scope>NUCLEOTIDE SEQUENCE [LARGE SCALE GENOMIC DNA]</scope>
    <source>
        <strain evidence="3 4">HB172049</strain>
    </source>
</reference>
<evidence type="ECO:0000256" key="1">
    <source>
        <dbReference type="SAM" id="Coils"/>
    </source>
</evidence>
<keyword evidence="1" id="KW-0175">Coiled coil</keyword>
<feature type="coiled-coil region" evidence="1">
    <location>
        <begin position="182"/>
        <end position="236"/>
    </location>
</feature>
<dbReference type="RefSeq" id="WP_140621593.1">
    <property type="nucleotide sequence ID" value="NZ_VFRQ01000005.1"/>
</dbReference>
<feature type="region of interest" description="Disordered" evidence="2">
    <location>
        <begin position="66"/>
        <end position="100"/>
    </location>
</feature>
<sequence>MEEIIEYLKNEERSYQEGVTLLSRYCKNRMLVNTLSRSESFAHKQKLEHELTKLLKDKPKADFKTVVLGKPEPDPEPRGKTENTSVVIDLKPRKGVPESGANAEYDSLVIERSHLYSERCKLSNTLADAETDEARLEIVEKIEAIEKSRKAIGQKLKHFEEHGTFPVEQVKPQEPELTELDRADLLKKRNNLRSQVSKAKKAVEKKPGDVTKQEKLAKLEVELNTVELQLKQVTEQENAAE</sequence>